<accession>A0A1A9RP22</accession>
<reference evidence="2" key="1">
    <citation type="submission" date="2016-05" db="EMBL/GenBank/DDBJ databases">
        <title>Draft genome of Corynebacterium afermentans subsp. afermentans LCDC 88199T.</title>
        <authorList>
            <person name="Bernier A.-M."/>
            <person name="Bernard K."/>
        </authorList>
    </citation>
    <scope>NUCLEOTIDE SEQUENCE [LARGE SCALE GENOMIC DNA]</scope>
    <source>
        <strain evidence="2">NML04-0072</strain>
    </source>
</reference>
<proteinExistence type="predicted"/>
<organism evidence="1 2">
    <name type="scientific">Eikenella corrodens</name>
    <dbReference type="NCBI Taxonomy" id="539"/>
    <lineage>
        <taxon>Bacteria</taxon>
        <taxon>Pseudomonadati</taxon>
        <taxon>Pseudomonadota</taxon>
        <taxon>Betaproteobacteria</taxon>
        <taxon>Neisseriales</taxon>
        <taxon>Neisseriaceae</taxon>
        <taxon>Eikenella</taxon>
    </lineage>
</organism>
<dbReference type="AlphaFoldDB" id="A0A1A9RP22"/>
<gene>
    <name evidence="1" type="ORF">A7P90_03555</name>
</gene>
<dbReference type="Proteomes" id="UP000077589">
    <property type="component" value="Unassembled WGS sequence"/>
</dbReference>
<dbReference type="EMBL" id="LXSG01000023">
    <property type="protein sequence ID" value="OAM20761.1"/>
    <property type="molecule type" value="Genomic_DNA"/>
</dbReference>
<sequence length="70" mass="7771">MKEKLELEVVLKAKADIQDAAGLSKGDKEDLKFVARELAWKMDTCPGCLGATVKELENELRRINALPTID</sequence>
<dbReference type="OrthoDB" id="9898374at2"/>
<evidence type="ECO:0000313" key="2">
    <source>
        <dbReference type="Proteomes" id="UP000077589"/>
    </source>
</evidence>
<protein>
    <submittedName>
        <fullName evidence="1">Uncharacterized protein</fullName>
    </submittedName>
</protein>
<comment type="caution">
    <text evidence="1">The sequence shown here is derived from an EMBL/GenBank/DDBJ whole genome shotgun (WGS) entry which is preliminary data.</text>
</comment>
<name>A0A1A9RP22_EIKCO</name>
<evidence type="ECO:0000313" key="1">
    <source>
        <dbReference type="EMBL" id="OAM20761.1"/>
    </source>
</evidence>
<dbReference type="RefSeq" id="WP_064087501.1">
    <property type="nucleotide sequence ID" value="NZ_LXSG01000023.1"/>
</dbReference>